<accession>A0ACC2RP55</accession>
<reference evidence="1" key="1">
    <citation type="submission" date="2022-04" db="EMBL/GenBank/DDBJ databases">
        <title>Genome of the entomopathogenic fungus Entomophthora muscae.</title>
        <authorList>
            <person name="Elya C."/>
            <person name="Lovett B.R."/>
            <person name="Lee E."/>
            <person name="Macias A.M."/>
            <person name="Hajek A.E."/>
            <person name="De Bivort B.L."/>
            <person name="Kasson M.T."/>
            <person name="De Fine Licht H.H."/>
            <person name="Stajich J.E."/>
        </authorList>
    </citation>
    <scope>NUCLEOTIDE SEQUENCE</scope>
    <source>
        <strain evidence="1">Berkeley</strain>
    </source>
</reference>
<evidence type="ECO:0000313" key="2">
    <source>
        <dbReference type="Proteomes" id="UP001165960"/>
    </source>
</evidence>
<keyword evidence="2" id="KW-1185">Reference proteome</keyword>
<name>A0ACC2RP55_9FUNG</name>
<protein>
    <submittedName>
        <fullName evidence="1">Pre-mRNA-splicing factor rse1</fullName>
    </submittedName>
</protein>
<dbReference type="EMBL" id="QTSX02007103">
    <property type="protein sequence ID" value="KAJ9051760.1"/>
    <property type="molecule type" value="Genomic_DNA"/>
</dbReference>
<comment type="caution">
    <text evidence="1">The sequence shown here is derived from an EMBL/GenBank/DDBJ whole genome shotgun (WGS) entry which is preliminary data.</text>
</comment>
<organism evidence="1 2">
    <name type="scientific">Entomophthora muscae</name>
    <dbReference type="NCBI Taxonomy" id="34485"/>
    <lineage>
        <taxon>Eukaryota</taxon>
        <taxon>Fungi</taxon>
        <taxon>Fungi incertae sedis</taxon>
        <taxon>Zoopagomycota</taxon>
        <taxon>Entomophthoromycotina</taxon>
        <taxon>Entomophthoromycetes</taxon>
        <taxon>Entomophthorales</taxon>
        <taxon>Entomophthoraceae</taxon>
        <taxon>Entomophthora</taxon>
    </lineage>
</organism>
<proteinExistence type="predicted"/>
<sequence length="87" mass="9475">MHLYNFTLQGVSQVTGQAVGHFSGSKQQEVLIARHDRLELLKPDPTTGKLETILATPSVFGIIRAIVPFRLTGATKGIPCLFSQLTL</sequence>
<evidence type="ECO:0000313" key="1">
    <source>
        <dbReference type="EMBL" id="KAJ9051760.1"/>
    </source>
</evidence>
<dbReference type="Proteomes" id="UP001165960">
    <property type="component" value="Unassembled WGS sequence"/>
</dbReference>
<gene>
    <name evidence="1" type="primary">RSE1_1</name>
    <name evidence="1" type="ORF">DSO57_1001518</name>
</gene>